<dbReference type="Pfam" id="PF01237">
    <property type="entry name" value="Oxysterol_BP"/>
    <property type="match status" value="1"/>
</dbReference>
<dbReference type="GO" id="GO:0032934">
    <property type="term" value="F:sterol binding"/>
    <property type="evidence" value="ECO:0000318"/>
    <property type="project" value="GO_Central"/>
</dbReference>
<evidence type="ECO:0000256" key="5">
    <source>
        <dbReference type="RuleBase" id="RU003844"/>
    </source>
</evidence>
<dbReference type="InterPro" id="IPR018494">
    <property type="entry name" value="Oxysterol-bd_CS"/>
</dbReference>
<keyword evidence="6" id="KW-0175">Coiled coil</keyword>
<dbReference type="PROSITE" id="PS01013">
    <property type="entry name" value="OSBP"/>
    <property type="match status" value="1"/>
</dbReference>
<keyword evidence="3" id="KW-0813">Transport</keyword>
<dbReference type="STRING" id="71139.A0A059D1C6"/>
<keyword evidence="3" id="KW-0445">Lipid transport</keyword>
<dbReference type="GO" id="GO:0016020">
    <property type="term" value="C:membrane"/>
    <property type="evidence" value="ECO:0000318"/>
    <property type="project" value="GO_Central"/>
</dbReference>
<comment type="function">
    <text evidence="1">May be involved in the transport of sterols.</text>
</comment>
<dbReference type="Gramene" id="KCW84279">
    <property type="protein sequence ID" value="KCW84279"/>
    <property type="gene ID" value="EUGRSUZ_B01130"/>
</dbReference>
<evidence type="ECO:0000256" key="4">
    <source>
        <dbReference type="ARBA" id="ARBA00023121"/>
    </source>
</evidence>
<dbReference type="eggNOG" id="KOG2210">
    <property type="taxonomic scope" value="Eukaryota"/>
</dbReference>
<dbReference type="Gene3D" id="2.40.160.120">
    <property type="match status" value="1"/>
</dbReference>
<protein>
    <recommendedName>
        <fullName evidence="9">Oxysterol-binding protein</fullName>
    </recommendedName>
</protein>
<evidence type="ECO:0008006" key="9">
    <source>
        <dbReference type="Google" id="ProtNLM"/>
    </source>
</evidence>
<evidence type="ECO:0000256" key="3">
    <source>
        <dbReference type="ARBA" id="ARBA00023055"/>
    </source>
</evidence>
<gene>
    <name evidence="8" type="ORF">EUGRSUZ_B01130</name>
</gene>
<feature type="coiled-coil region" evidence="6">
    <location>
        <begin position="320"/>
        <end position="347"/>
    </location>
</feature>
<comment type="similarity">
    <text evidence="2 5">Belongs to the OSBP family.</text>
</comment>
<dbReference type="InterPro" id="IPR000648">
    <property type="entry name" value="Oxysterol-bd"/>
</dbReference>
<reference evidence="8" key="1">
    <citation type="submission" date="2013-07" db="EMBL/GenBank/DDBJ databases">
        <title>The genome of Eucalyptus grandis.</title>
        <authorList>
            <person name="Schmutz J."/>
            <person name="Hayes R."/>
            <person name="Myburg A."/>
            <person name="Tuskan G."/>
            <person name="Grattapaglia D."/>
            <person name="Rokhsar D.S."/>
        </authorList>
    </citation>
    <scope>NUCLEOTIDE SEQUENCE</scope>
    <source>
        <tissue evidence="8">Leaf extractions</tissue>
    </source>
</reference>
<dbReference type="FunCoup" id="A0A059D1C6">
    <property type="interactions" value="1606"/>
</dbReference>
<evidence type="ECO:0000256" key="6">
    <source>
        <dbReference type="SAM" id="Coils"/>
    </source>
</evidence>
<sequence>MVDEGYVARTAVLTAPLSFDGESQEDYRAPNLLQRILGLFRNVRPGSDLTNFQLPPLFNIPKSQLQCFGEPLYCTREDMLSRCCRAESPLERLTSVVGWSISIMRPLIFGVAPYNPILGETHHVSKDNLNVLLEQVSHHPPVSALHATDDRGELEMIWCQHPVTRFYSTSVETEMHGKRQLKLLRLGETYEMNSPKLLIRFLPVPGVDWVGNVKITCQGTGLGAELCYRGPSLIGRNRRTIKGKIIDLSSSKTLYEVDGHWDSTVTVKDVSNGKQKVIYNAAEIMSGLNAPQVKDSKGVLWSESAMVWSEVSGGILSKDWDKAREAKKAVEEEQRKLKRERDSREETWAPKHFTVSYDKENGWDCSPNEKSVPSAPIHVPFDS</sequence>
<dbReference type="Gene3D" id="3.30.70.3490">
    <property type="match status" value="1"/>
</dbReference>
<name>A0A059D1C6_EUCGR</name>
<keyword evidence="4" id="KW-0446">Lipid-binding</keyword>
<feature type="region of interest" description="Disordered" evidence="7">
    <location>
        <begin position="359"/>
        <end position="383"/>
    </location>
</feature>
<evidence type="ECO:0000256" key="1">
    <source>
        <dbReference type="ARBA" id="ARBA00003361"/>
    </source>
</evidence>
<dbReference type="SUPFAM" id="SSF144000">
    <property type="entry name" value="Oxysterol-binding protein-like"/>
    <property type="match status" value="1"/>
</dbReference>
<evidence type="ECO:0000256" key="7">
    <source>
        <dbReference type="SAM" id="MobiDB-lite"/>
    </source>
</evidence>
<dbReference type="KEGG" id="egr:104424772"/>
<dbReference type="AlphaFoldDB" id="A0A059D1C6"/>
<dbReference type="OMA" id="VHTHKKD"/>
<dbReference type="FunFam" id="3.30.70.3490:FF:000007">
    <property type="entry name" value="Oxysterol-binding protein-related protein 4B"/>
    <property type="match status" value="1"/>
</dbReference>
<proteinExistence type="inferred from homology"/>
<organism evidence="8">
    <name type="scientific">Eucalyptus grandis</name>
    <name type="common">Flooded gum</name>
    <dbReference type="NCBI Taxonomy" id="71139"/>
    <lineage>
        <taxon>Eukaryota</taxon>
        <taxon>Viridiplantae</taxon>
        <taxon>Streptophyta</taxon>
        <taxon>Embryophyta</taxon>
        <taxon>Tracheophyta</taxon>
        <taxon>Spermatophyta</taxon>
        <taxon>Magnoliopsida</taxon>
        <taxon>eudicotyledons</taxon>
        <taxon>Gunneridae</taxon>
        <taxon>Pentapetalae</taxon>
        <taxon>rosids</taxon>
        <taxon>malvids</taxon>
        <taxon>Myrtales</taxon>
        <taxon>Myrtaceae</taxon>
        <taxon>Myrtoideae</taxon>
        <taxon>Eucalypteae</taxon>
        <taxon>Eucalyptus</taxon>
    </lineage>
</organism>
<dbReference type="PANTHER" id="PTHR10972">
    <property type="entry name" value="OXYSTEROL-BINDING PROTEIN-RELATED"/>
    <property type="match status" value="1"/>
</dbReference>
<dbReference type="EMBL" id="KK198754">
    <property type="protein sequence ID" value="KCW84279.1"/>
    <property type="molecule type" value="Genomic_DNA"/>
</dbReference>
<dbReference type="FunFam" id="2.40.160.120:FF:000011">
    <property type="entry name" value="Oxysterol-binding protein-related protein 4C"/>
    <property type="match status" value="1"/>
</dbReference>
<accession>A0A059D1C6</accession>
<dbReference type="InterPro" id="IPR037239">
    <property type="entry name" value="OSBP_sf"/>
</dbReference>
<dbReference type="InParanoid" id="A0A059D1C6"/>
<dbReference type="GO" id="GO:0006869">
    <property type="term" value="P:lipid transport"/>
    <property type="evidence" value="ECO:0007669"/>
    <property type="project" value="UniProtKB-KW"/>
</dbReference>
<dbReference type="GO" id="GO:0005829">
    <property type="term" value="C:cytosol"/>
    <property type="evidence" value="ECO:0000318"/>
    <property type="project" value="GO_Central"/>
</dbReference>
<dbReference type="OrthoDB" id="14833at2759"/>
<evidence type="ECO:0000313" key="8">
    <source>
        <dbReference type="EMBL" id="KCW84279.1"/>
    </source>
</evidence>
<evidence type="ECO:0000256" key="2">
    <source>
        <dbReference type="ARBA" id="ARBA00008842"/>
    </source>
</evidence>
<dbReference type="PANTHER" id="PTHR10972:SF102">
    <property type="entry name" value="OXYSTEROL-BINDING PROTEIN"/>
    <property type="match status" value="1"/>
</dbReference>